<name>A0A7C9EA43_OPUST</name>
<proteinExistence type="predicted"/>
<reference evidence="1" key="2">
    <citation type="submission" date="2020-07" db="EMBL/GenBank/DDBJ databases">
        <authorList>
            <person name="Vera ALvarez R."/>
            <person name="Arias-Moreno D.M."/>
            <person name="Jimenez-Jacinto V."/>
            <person name="Jimenez-Bremont J.F."/>
            <person name="Swaminathan K."/>
            <person name="Moose S.P."/>
            <person name="Guerrero-Gonzalez M.L."/>
            <person name="Marino-Ramirez L."/>
            <person name="Landsman D."/>
            <person name="Rodriguez-Kessler M."/>
            <person name="Delgado-Sanchez P."/>
        </authorList>
    </citation>
    <scope>NUCLEOTIDE SEQUENCE</scope>
    <source>
        <tissue evidence="1">Cladode</tissue>
    </source>
</reference>
<sequence>MLIRTSRGIFVSSGKQARSKKHSLTLSDRNEMLVFILSSKLASWDSPIGSPRESLLFALVQNIWGWPRNEAPMTLRAKGSPLHSRTSCLTNCSSTLIGMEFWPKAEWQNRVMD</sequence>
<dbReference type="EMBL" id="GISG01222849">
    <property type="protein sequence ID" value="MBA4664181.1"/>
    <property type="molecule type" value="Transcribed_RNA"/>
</dbReference>
<reference evidence="1" key="1">
    <citation type="journal article" date="2013" name="J. Plant Res.">
        <title>Effect of fungi and light on seed germination of three Opuntia species from semiarid lands of central Mexico.</title>
        <authorList>
            <person name="Delgado-Sanchez P."/>
            <person name="Jimenez-Bremont J.F."/>
            <person name="Guerrero-Gonzalez Mde L."/>
            <person name="Flores J."/>
        </authorList>
    </citation>
    <scope>NUCLEOTIDE SEQUENCE</scope>
    <source>
        <tissue evidence="1">Cladode</tissue>
    </source>
</reference>
<accession>A0A7C9EA43</accession>
<dbReference type="EMBL" id="GISG01222848">
    <property type="protein sequence ID" value="MBA4664180.1"/>
    <property type="molecule type" value="Transcribed_RNA"/>
</dbReference>
<dbReference type="AlphaFoldDB" id="A0A7C9EA43"/>
<organism evidence="1">
    <name type="scientific">Opuntia streptacantha</name>
    <name type="common">Prickly pear cactus</name>
    <name type="synonym">Opuntia cardona</name>
    <dbReference type="NCBI Taxonomy" id="393608"/>
    <lineage>
        <taxon>Eukaryota</taxon>
        <taxon>Viridiplantae</taxon>
        <taxon>Streptophyta</taxon>
        <taxon>Embryophyta</taxon>
        <taxon>Tracheophyta</taxon>
        <taxon>Spermatophyta</taxon>
        <taxon>Magnoliopsida</taxon>
        <taxon>eudicotyledons</taxon>
        <taxon>Gunneridae</taxon>
        <taxon>Pentapetalae</taxon>
        <taxon>Caryophyllales</taxon>
        <taxon>Cactineae</taxon>
        <taxon>Cactaceae</taxon>
        <taxon>Opuntioideae</taxon>
        <taxon>Opuntia</taxon>
    </lineage>
</organism>
<evidence type="ECO:0000313" key="1">
    <source>
        <dbReference type="EMBL" id="MBA4664181.1"/>
    </source>
</evidence>
<protein>
    <submittedName>
        <fullName evidence="1">Uncharacterized protein</fullName>
    </submittedName>
</protein>